<protein>
    <submittedName>
        <fullName evidence="6">Hydroxyneurosporene-O-methyltransferase</fullName>
    </submittedName>
</protein>
<evidence type="ECO:0000313" key="6">
    <source>
        <dbReference type="EMBL" id="GGK60300.1"/>
    </source>
</evidence>
<sequence>MTRLPPTRLLQAAAAARTGLQRLTGRMVPPEVALLELTTGFIATRTVYAAAEVGLADALASGPRTSADLATDLGTDPDATHRLLRACAAWGVFRQRRDGRFELTPAADRLRAGTPGSMREVVRMLGHPAYQRVWGELAGSVRTGEAGAERALGSSMWDYLEQDRGFGETFDAAMTRLSALDWPMVEAVYDFSRFRVIADVGGGHGQLLALMLGAAPEARGILLEQASMTAGAQELLAREGVLERCEVRAGSFFETAPDDADLYVLRRVLHDHDDERAAAVLTTLRGHMPPGATLLVMEGVVPAGNGPHLSKALDLDMLVFVGGRERTEAQWHALLTSTGFEPPRIVPTLSSVSLVESTPRRSP</sequence>
<dbReference type="InterPro" id="IPR029063">
    <property type="entry name" value="SAM-dependent_MTases_sf"/>
</dbReference>
<proteinExistence type="predicted"/>
<dbReference type="PROSITE" id="PS51683">
    <property type="entry name" value="SAM_OMT_II"/>
    <property type="match status" value="1"/>
</dbReference>
<name>A0ABQ2F462_9MICO</name>
<dbReference type="PANTHER" id="PTHR43712">
    <property type="entry name" value="PUTATIVE (AFU_ORTHOLOGUE AFUA_4G14580)-RELATED"/>
    <property type="match status" value="1"/>
</dbReference>
<evidence type="ECO:0000313" key="7">
    <source>
        <dbReference type="Proteomes" id="UP000662111"/>
    </source>
</evidence>
<keyword evidence="2" id="KW-0808">Transferase</keyword>
<dbReference type="Gene3D" id="3.40.50.150">
    <property type="entry name" value="Vaccinia Virus protein VP39"/>
    <property type="match status" value="1"/>
</dbReference>
<dbReference type="EMBL" id="BMLB01000001">
    <property type="protein sequence ID" value="GGK60300.1"/>
    <property type="molecule type" value="Genomic_DNA"/>
</dbReference>
<keyword evidence="1" id="KW-0489">Methyltransferase</keyword>
<evidence type="ECO:0000256" key="1">
    <source>
        <dbReference type="ARBA" id="ARBA00022603"/>
    </source>
</evidence>
<dbReference type="PANTHER" id="PTHR43712:SF2">
    <property type="entry name" value="O-METHYLTRANSFERASE CICE"/>
    <property type="match status" value="1"/>
</dbReference>
<dbReference type="CDD" id="cd02440">
    <property type="entry name" value="AdoMet_MTases"/>
    <property type="match status" value="1"/>
</dbReference>
<dbReference type="Pfam" id="PF00891">
    <property type="entry name" value="Methyltransf_2"/>
    <property type="match status" value="1"/>
</dbReference>
<dbReference type="Proteomes" id="UP000662111">
    <property type="component" value="Unassembled WGS sequence"/>
</dbReference>
<dbReference type="InterPro" id="IPR012967">
    <property type="entry name" value="COMT_dimerisation"/>
</dbReference>
<dbReference type="InterPro" id="IPR016461">
    <property type="entry name" value="COMT-like"/>
</dbReference>
<dbReference type="Gene3D" id="1.10.10.10">
    <property type="entry name" value="Winged helix-like DNA-binding domain superfamily/Winged helix DNA-binding domain"/>
    <property type="match status" value="1"/>
</dbReference>
<keyword evidence="3" id="KW-0949">S-adenosyl-L-methionine</keyword>
<dbReference type="InterPro" id="IPR036388">
    <property type="entry name" value="WH-like_DNA-bd_sf"/>
</dbReference>
<dbReference type="SUPFAM" id="SSF53335">
    <property type="entry name" value="S-adenosyl-L-methionine-dependent methyltransferases"/>
    <property type="match status" value="1"/>
</dbReference>
<organism evidence="6 7">
    <name type="scientific">Ornithinimicrobium pekingense</name>
    <dbReference type="NCBI Taxonomy" id="384677"/>
    <lineage>
        <taxon>Bacteria</taxon>
        <taxon>Bacillati</taxon>
        <taxon>Actinomycetota</taxon>
        <taxon>Actinomycetes</taxon>
        <taxon>Micrococcales</taxon>
        <taxon>Ornithinimicrobiaceae</taxon>
        <taxon>Ornithinimicrobium</taxon>
    </lineage>
</organism>
<dbReference type="RefSeq" id="WP_022922925.1">
    <property type="nucleotide sequence ID" value="NZ_BMLB01000001.1"/>
</dbReference>
<dbReference type="InterPro" id="IPR036390">
    <property type="entry name" value="WH_DNA-bd_sf"/>
</dbReference>
<dbReference type="SUPFAM" id="SSF46785">
    <property type="entry name" value="Winged helix' DNA-binding domain"/>
    <property type="match status" value="1"/>
</dbReference>
<evidence type="ECO:0000259" key="5">
    <source>
        <dbReference type="Pfam" id="PF08100"/>
    </source>
</evidence>
<keyword evidence="7" id="KW-1185">Reference proteome</keyword>
<dbReference type="Gene3D" id="1.10.287.1350">
    <property type="match status" value="1"/>
</dbReference>
<gene>
    <name evidence="6" type="ORF">GCM10011509_05790</name>
</gene>
<evidence type="ECO:0000259" key="4">
    <source>
        <dbReference type="Pfam" id="PF00891"/>
    </source>
</evidence>
<feature type="domain" description="O-methyltransferase dimerisation" evidence="5">
    <location>
        <begin position="35"/>
        <end position="110"/>
    </location>
</feature>
<feature type="domain" description="O-methyltransferase C-terminal" evidence="4">
    <location>
        <begin position="134"/>
        <end position="341"/>
    </location>
</feature>
<accession>A0ABQ2F462</accession>
<reference evidence="7" key="1">
    <citation type="journal article" date="2019" name="Int. J. Syst. Evol. Microbiol.">
        <title>The Global Catalogue of Microorganisms (GCM) 10K type strain sequencing project: providing services to taxonomists for standard genome sequencing and annotation.</title>
        <authorList>
            <consortium name="The Broad Institute Genomics Platform"/>
            <consortium name="The Broad Institute Genome Sequencing Center for Infectious Disease"/>
            <person name="Wu L."/>
            <person name="Ma J."/>
        </authorList>
    </citation>
    <scope>NUCLEOTIDE SEQUENCE [LARGE SCALE GENOMIC DNA]</scope>
    <source>
        <strain evidence="7">CGMCC 1.5362</strain>
    </source>
</reference>
<evidence type="ECO:0000256" key="2">
    <source>
        <dbReference type="ARBA" id="ARBA00022679"/>
    </source>
</evidence>
<dbReference type="InterPro" id="IPR001077">
    <property type="entry name" value="COMT_C"/>
</dbReference>
<comment type="caution">
    <text evidence="6">The sequence shown here is derived from an EMBL/GenBank/DDBJ whole genome shotgun (WGS) entry which is preliminary data.</text>
</comment>
<dbReference type="PIRSF" id="PIRSF005739">
    <property type="entry name" value="O-mtase"/>
    <property type="match status" value="1"/>
</dbReference>
<dbReference type="Pfam" id="PF08100">
    <property type="entry name" value="Dimerisation"/>
    <property type="match status" value="1"/>
</dbReference>
<evidence type="ECO:0000256" key="3">
    <source>
        <dbReference type="ARBA" id="ARBA00022691"/>
    </source>
</evidence>